<feature type="region of interest" description="Disordered" evidence="1">
    <location>
        <begin position="765"/>
        <end position="785"/>
    </location>
</feature>
<reference evidence="3" key="2">
    <citation type="submission" date="2024-04" db="EMBL/GenBank/DDBJ databases">
        <authorList>
            <person name="Chen Y."/>
            <person name="Shah S."/>
            <person name="Dougan E. K."/>
            <person name="Thang M."/>
            <person name="Chan C."/>
        </authorList>
    </citation>
    <scope>NUCLEOTIDE SEQUENCE [LARGE SCALE GENOMIC DNA]</scope>
</reference>
<protein>
    <submittedName>
        <fullName evidence="4">DNA repair and recombination protein RAD54B</fullName>
    </submittedName>
</protein>
<evidence type="ECO:0000313" key="4">
    <source>
        <dbReference type="EMBL" id="CAL4807413.1"/>
    </source>
</evidence>
<dbReference type="EMBL" id="CAMXCT030006789">
    <property type="protein sequence ID" value="CAL4807413.1"/>
    <property type="molecule type" value="Genomic_DNA"/>
</dbReference>
<name>A0A9P1GRV9_9DINO</name>
<organism evidence="2">
    <name type="scientific">Cladocopium goreaui</name>
    <dbReference type="NCBI Taxonomy" id="2562237"/>
    <lineage>
        <taxon>Eukaryota</taxon>
        <taxon>Sar</taxon>
        <taxon>Alveolata</taxon>
        <taxon>Dinophyceae</taxon>
        <taxon>Suessiales</taxon>
        <taxon>Symbiodiniaceae</taxon>
        <taxon>Cladocopium</taxon>
    </lineage>
</organism>
<proteinExistence type="predicted"/>
<dbReference type="EMBL" id="CAMXCT020006789">
    <property type="protein sequence ID" value="CAL1173476.1"/>
    <property type="molecule type" value="Genomic_DNA"/>
</dbReference>
<dbReference type="SUPFAM" id="SSF53474">
    <property type="entry name" value="alpha/beta-Hydrolases"/>
    <property type="match status" value="4"/>
</dbReference>
<accession>A0A9P1GRV9</accession>
<keyword evidence="5" id="KW-1185">Reference proteome</keyword>
<gene>
    <name evidence="2" type="ORF">C1SCF055_LOCUS44547</name>
</gene>
<dbReference type="Gene3D" id="3.40.50.1820">
    <property type="entry name" value="alpha/beta hydrolase"/>
    <property type="match status" value="4"/>
</dbReference>
<evidence type="ECO:0000256" key="1">
    <source>
        <dbReference type="SAM" id="MobiDB-lite"/>
    </source>
</evidence>
<evidence type="ECO:0000313" key="2">
    <source>
        <dbReference type="EMBL" id="CAI4020101.1"/>
    </source>
</evidence>
<evidence type="ECO:0000313" key="5">
    <source>
        <dbReference type="Proteomes" id="UP001152797"/>
    </source>
</evidence>
<comment type="caution">
    <text evidence="2">The sequence shown here is derived from an EMBL/GenBank/DDBJ whole genome shotgun (WGS) entry which is preliminary data.</text>
</comment>
<reference evidence="2" key="1">
    <citation type="submission" date="2022-10" db="EMBL/GenBank/DDBJ databases">
        <authorList>
            <person name="Chen Y."/>
            <person name="Dougan E. K."/>
            <person name="Chan C."/>
            <person name="Rhodes N."/>
            <person name="Thang M."/>
        </authorList>
    </citation>
    <scope>NUCLEOTIDE SEQUENCE</scope>
</reference>
<sequence length="1111" mass="120670">MELAELRRRNESFDVDALRERAFKALNQRGLSIELFTMLVKRGGVNIQQLHTIADPWQPPEKYDGPALLVLAPDSQEFASAKEINAQFCTAMEVASGAGSHYNMMQGAQAAVQAHLVKEFLQRLSGMDLSSPAAPAAPAVLSQTKPATEAAKKETVGEDKLLILRRGAPELPKVYMVHGLDGDVMSGGATFKTIAAHLEPCRVGALIYDSEALACDSVPALCSLYNSRVLADSESFSNGSASSPVIVAGYSFGCVLAHQMGYQLRQAGVNVAVVLFDLEVTWPPPQTNSRVGGYDFLGGEAEAILLIARGFGKFEFAVKEAMELAELQRRNESFDVDALRERAFQALNQRGMSFELFTLLVKRGGVNIQQLHSIADPWQPPEQYEGPALLVLAPDSQEFASAKEINAQFCTEMEVALGAGSHYNMMQGAQAMVQAQLVKDFLQRLFGVDFSNANVPGSLSIVVPESSKSATDDTAPVDFVQGIRALRDGPEGSCAYFLHGLDGDALGPGMSLGSLPSMMSGRVCAVEYDDEAFACESIEALSRLYKSRILQDRAKKQAEDVLLAGRSMGALLACMIALELQKEQIRCSLVTLDSEVIWPSKLDNSFCYDWLGGEVEATLWLSRLAGAKDFVEEQVQSAVTRGHLFDEGASRLQTAAFGQIASNLTAFGVNSLKEFRSICTLASSNCARLRQLLRPTSGSMRAPSGIFDGKVLIVAGEERGQKLRQVASSHCRNISMCTVSTEEVYVGEAATTIANEISWFLRSRSQDRRRKPGPEATPDGKSAREEEALVSLEEISTATYLVPGPDGGILGEMFNLAEALNCDCHLDFDEEACRYSTLPDVAALFLRRIFQDQGWTSEEDLVHARQCKMVLVGHRSGAVLAYEMAMQLQNMEIDVRLVIIQGEVSMAGSQKWLGSTCEATLALAHRLGAKDFALQEAASMAAARKEKLEVSKGRLQTRCGLAFDGISGGSLNGHPKNGVLLDDDSNKLLMKAFWKVSDQLNGMSVEGFKGLIQDIASRMDWYMNLGSGGDFAFDGPALLILGDGEAPEDADAMIESNALYCTNLEVADVSGDEHTCLNDDNIRMLADQIIGWQEKQVPYLMNGSERVLQIL</sequence>
<dbReference type="EMBL" id="CAMXCT010006789">
    <property type="protein sequence ID" value="CAI4020101.1"/>
    <property type="molecule type" value="Genomic_DNA"/>
</dbReference>
<dbReference type="OrthoDB" id="415955at2759"/>
<dbReference type="Proteomes" id="UP001152797">
    <property type="component" value="Unassembled WGS sequence"/>
</dbReference>
<dbReference type="AlphaFoldDB" id="A0A9P1GRV9"/>
<dbReference type="InterPro" id="IPR029058">
    <property type="entry name" value="AB_hydrolase_fold"/>
</dbReference>
<evidence type="ECO:0000313" key="3">
    <source>
        <dbReference type="EMBL" id="CAL1173476.1"/>
    </source>
</evidence>